<dbReference type="InterPro" id="IPR032071">
    <property type="entry name" value="DUF4806"/>
</dbReference>
<organism evidence="2 3">
    <name type="scientific">Folsomia candida</name>
    <name type="common">Springtail</name>
    <dbReference type="NCBI Taxonomy" id="158441"/>
    <lineage>
        <taxon>Eukaryota</taxon>
        <taxon>Metazoa</taxon>
        <taxon>Ecdysozoa</taxon>
        <taxon>Arthropoda</taxon>
        <taxon>Hexapoda</taxon>
        <taxon>Collembola</taxon>
        <taxon>Entomobryomorpha</taxon>
        <taxon>Isotomoidea</taxon>
        <taxon>Isotomidae</taxon>
        <taxon>Proisotominae</taxon>
        <taxon>Folsomia</taxon>
    </lineage>
</organism>
<feature type="domain" description="DUF4806" evidence="1">
    <location>
        <begin position="105"/>
        <end position="184"/>
    </location>
</feature>
<dbReference type="Pfam" id="PF16064">
    <property type="entry name" value="DUF4806"/>
    <property type="match status" value="1"/>
</dbReference>
<reference evidence="2 3" key="1">
    <citation type="submission" date="2015-12" db="EMBL/GenBank/DDBJ databases">
        <title>The genome of Folsomia candida.</title>
        <authorList>
            <person name="Faddeeva A."/>
            <person name="Derks M.F."/>
            <person name="Anvar Y."/>
            <person name="Smit S."/>
            <person name="Van Straalen N."/>
            <person name="Roelofs D."/>
        </authorList>
    </citation>
    <scope>NUCLEOTIDE SEQUENCE [LARGE SCALE GENOMIC DNA]</scope>
    <source>
        <strain evidence="2 3">VU population</strain>
        <tissue evidence="2">Whole body</tissue>
    </source>
</reference>
<dbReference type="Proteomes" id="UP000198287">
    <property type="component" value="Unassembled WGS sequence"/>
</dbReference>
<evidence type="ECO:0000259" key="1">
    <source>
        <dbReference type="Pfam" id="PF16064"/>
    </source>
</evidence>
<comment type="caution">
    <text evidence="2">The sequence shown here is derived from an EMBL/GenBank/DDBJ whole genome shotgun (WGS) entry which is preliminary data.</text>
</comment>
<evidence type="ECO:0000313" key="2">
    <source>
        <dbReference type="EMBL" id="OXA65056.1"/>
    </source>
</evidence>
<dbReference type="AlphaFoldDB" id="A0A226F878"/>
<sequence>MTKILLCYDEIPGKYEDARLNLPLLAQGGGISSGAELGVDYVRSQNIDQGSFNGTIALTPKTHDIIRKLDYLQATINELRETLHLTLRNQNRTIIEDLDDDEKVIPLNNLTEYDELERKRVDPKIRQALIARLLGSCSRGTDAIYRVLTLLMTDDFAATQSLAGQRGKKSFKDREKIKSCVYSAVRTNSLMSSATHKDIDESIQNWLNKAPARIN</sequence>
<accession>A0A226F878</accession>
<protein>
    <recommendedName>
        <fullName evidence="1">DUF4806 domain-containing protein</fullName>
    </recommendedName>
</protein>
<gene>
    <name evidence="2" type="ORF">Fcan01_02942</name>
</gene>
<keyword evidence="3" id="KW-1185">Reference proteome</keyword>
<dbReference type="OrthoDB" id="6784356at2759"/>
<dbReference type="EMBL" id="LNIX01000001">
    <property type="protein sequence ID" value="OXA65056.1"/>
    <property type="molecule type" value="Genomic_DNA"/>
</dbReference>
<evidence type="ECO:0000313" key="3">
    <source>
        <dbReference type="Proteomes" id="UP000198287"/>
    </source>
</evidence>
<name>A0A226F878_FOLCA</name>
<proteinExistence type="predicted"/>